<dbReference type="OMA" id="YYWVVAR"/>
<dbReference type="SMART" id="SM00198">
    <property type="entry name" value="SCP"/>
    <property type="match status" value="1"/>
</dbReference>
<dbReference type="PANTHER" id="PTHR10334">
    <property type="entry name" value="CYSTEINE-RICH SECRETORY PROTEIN-RELATED"/>
    <property type="match status" value="1"/>
</dbReference>
<dbReference type="InterPro" id="IPR035940">
    <property type="entry name" value="CAP_sf"/>
</dbReference>
<proteinExistence type="predicted"/>
<feature type="non-terminal residue" evidence="2">
    <location>
        <position position="165"/>
    </location>
</feature>
<sequence length="165" mass="18178">LGDAEFEEEALLTHNNFRQVHNAPPMTLNRELSLQAKGYAEKIANLGALQHSSSGERGEDVGENLAVGCKSFGVPLTGKEAVTNWYNEVCKYDFNNGAFAMETGHFTQVVWTDSIELGMGKATGKLNGIPCVFVVGRYRPPGNFNNQFKEKVLRGKFDPSYCNNV</sequence>
<accession>A7S6Z3</accession>
<evidence type="ECO:0000259" key="1">
    <source>
        <dbReference type="SMART" id="SM00198"/>
    </source>
</evidence>
<dbReference type="InterPro" id="IPR014044">
    <property type="entry name" value="CAP_dom"/>
</dbReference>
<dbReference type="KEGG" id="nve:5512259"/>
<dbReference type="CDD" id="cd05382">
    <property type="entry name" value="CAP_GAPR1-like"/>
    <property type="match status" value="1"/>
</dbReference>
<keyword evidence="3" id="KW-1185">Reference proteome</keyword>
<evidence type="ECO:0000313" key="2">
    <source>
        <dbReference type="EMBL" id="EDO40545.1"/>
    </source>
</evidence>
<dbReference type="Gene3D" id="3.40.33.10">
    <property type="entry name" value="CAP"/>
    <property type="match status" value="1"/>
</dbReference>
<dbReference type="AlphaFoldDB" id="A7S6Z3"/>
<dbReference type="HOGENOM" id="CLU_035730_9_3_1"/>
<dbReference type="GO" id="GO:0005615">
    <property type="term" value="C:extracellular space"/>
    <property type="evidence" value="ECO:0000318"/>
    <property type="project" value="GO_Central"/>
</dbReference>
<protein>
    <recommendedName>
        <fullName evidence="1">SCP domain-containing protein</fullName>
    </recommendedName>
</protein>
<dbReference type="Pfam" id="PF00188">
    <property type="entry name" value="CAP"/>
    <property type="match status" value="1"/>
</dbReference>
<dbReference type="eggNOG" id="KOG3017">
    <property type="taxonomic scope" value="Eukaryota"/>
</dbReference>
<gene>
    <name evidence="2" type="ORF">NEMVEDRAFT_v1g106963</name>
</gene>
<dbReference type="PROSITE" id="PS01009">
    <property type="entry name" value="CRISP_1"/>
    <property type="match status" value="1"/>
</dbReference>
<dbReference type="FunFam" id="3.40.33.10:FF:000002">
    <property type="entry name" value="Golgi-associated plant pathogenesis-related protein 1"/>
    <property type="match status" value="1"/>
</dbReference>
<dbReference type="PRINTS" id="PR00837">
    <property type="entry name" value="V5TPXLIKE"/>
</dbReference>
<dbReference type="PhylomeDB" id="A7S6Z3"/>
<reference evidence="2 3" key="1">
    <citation type="journal article" date="2007" name="Science">
        <title>Sea anemone genome reveals ancestral eumetazoan gene repertoire and genomic organization.</title>
        <authorList>
            <person name="Putnam N.H."/>
            <person name="Srivastava M."/>
            <person name="Hellsten U."/>
            <person name="Dirks B."/>
            <person name="Chapman J."/>
            <person name="Salamov A."/>
            <person name="Terry A."/>
            <person name="Shapiro H."/>
            <person name="Lindquist E."/>
            <person name="Kapitonov V.V."/>
            <person name="Jurka J."/>
            <person name="Genikhovich G."/>
            <person name="Grigoriev I.V."/>
            <person name="Lucas S.M."/>
            <person name="Steele R.E."/>
            <person name="Finnerty J.R."/>
            <person name="Technau U."/>
            <person name="Martindale M.Q."/>
            <person name="Rokhsar D.S."/>
        </authorList>
    </citation>
    <scope>NUCLEOTIDE SEQUENCE [LARGE SCALE GENOMIC DNA]</scope>
    <source>
        <strain evidence="3">CH2 X CH6</strain>
    </source>
</reference>
<evidence type="ECO:0000313" key="3">
    <source>
        <dbReference type="Proteomes" id="UP000001593"/>
    </source>
</evidence>
<dbReference type="InterPro" id="IPR034113">
    <property type="entry name" value="SCP_GAPR1-like"/>
</dbReference>
<name>A7S6Z3_NEMVE</name>
<dbReference type="EMBL" id="DS469590">
    <property type="protein sequence ID" value="EDO40545.1"/>
    <property type="molecule type" value="Genomic_DNA"/>
</dbReference>
<feature type="domain" description="SCP" evidence="1">
    <location>
        <begin position="5"/>
        <end position="146"/>
    </location>
</feature>
<dbReference type="InterPro" id="IPR018244">
    <property type="entry name" value="Allrgn_V5/Tpx1_CS"/>
</dbReference>
<dbReference type="InterPro" id="IPR001283">
    <property type="entry name" value="CRISP-related"/>
</dbReference>
<organism evidence="2 3">
    <name type="scientific">Nematostella vectensis</name>
    <name type="common">Starlet sea anemone</name>
    <dbReference type="NCBI Taxonomy" id="45351"/>
    <lineage>
        <taxon>Eukaryota</taxon>
        <taxon>Metazoa</taxon>
        <taxon>Cnidaria</taxon>
        <taxon>Anthozoa</taxon>
        <taxon>Hexacorallia</taxon>
        <taxon>Actiniaria</taxon>
        <taxon>Edwardsiidae</taxon>
        <taxon>Nematostella</taxon>
    </lineage>
</organism>
<dbReference type="Proteomes" id="UP000001593">
    <property type="component" value="Unassembled WGS sequence"/>
</dbReference>
<dbReference type="InParanoid" id="A7S6Z3"/>
<dbReference type="SUPFAM" id="SSF55797">
    <property type="entry name" value="PR-1-like"/>
    <property type="match status" value="1"/>
</dbReference>